<feature type="transmembrane region" description="Helical" evidence="2">
    <location>
        <begin position="56"/>
        <end position="77"/>
    </location>
</feature>
<keyword evidence="2" id="KW-0812">Transmembrane</keyword>
<name>A0AAW1QFY7_9CHLO</name>
<keyword evidence="2" id="KW-1133">Transmembrane helix</keyword>
<dbReference type="Proteomes" id="UP001489004">
    <property type="component" value="Unassembled WGS sequence"/>
</dbReference>
<dbReference type="AlphaFoldDB" id="A0AAW1QFY7"/>
<reference evidence="3 4" key="1">
    <citation type="journal article" date="2024" name="Nat. Commun.">
        <title>Phylogenomics reveals the evolutionary origins of lichenization in chlorophyte algae.</title>
        <authorList>
            <person name="Puginier C."/>
            <person name="Libourel C."/>
            <person name="Otte J."/>
            <person name="Skaloud P."/>
            <person name="Haon M."/>
            <person name="Grisel S."/>
            <person name="Petersen M."/>
            <person name="Berrin J.G."/>
            <person name="Delaux P.M."/>
            <person name="Dal Grande F."/>
            <person name="Keller J."/>
        </authorList>
    </citation>
    <scope>NUCLEOTIDE SEQUENCE [LARGE SCALE GENOMIC DNA]</scope>
    <source>
        <strain evidence="3 4">SAG 2043</strain>
    </source>
</reference>
<comment type="caution">
    <text evidence="3">The sequence shown here is derived from an EMBL/GenBank/DDBJ whole genome shotgun (WGS) entry which is preliminary data.</text>
</comment>
<feature type="transmembrane region" description="Helical" evidence="2">
    <location>
        <begin position="12"/>
        <end position="36"/>
    </location>
</feature>
<dbReference type="EMBL" id="JALJOR010000003">
    <property type="protein sequence ID" value="KAK9820388.1"/>
    <property type="molecule type" value="Genomic_DNA"/>
</dbReference>
<protein>
    <recommendedName>
        <fullName evidence="5">Endoplasmic reticulum transmembrane protein</fullName>
    </recommendedName>
</protein>
<organism evidence="3 4">
    <name type="scientific">[Myrmecia] bisecta</name>
    <dbReference type="NCBI Taxonomy" id="41462"/>
    <lineage>
        <taxon>Eukaryota</taxon>
        <taxon>Viridiplantae</taxon>
        <taxon>Chlorophyta</taxon>
        <taxon>core chlorophytes</taxon>
        <taxon>Trebouxiophyceae</taxon>
        <taxon>Trebouxiales</taxon>
        <taxon>Trebouxiaceae</taxon>
        <taxon>Myrmecia</taxon>
    </lineage>
</organism>
<evidence type="ECO:0000313" key="4">
    <source>
        <dbReference type="Proteomes" id="UP001489004"/>
    </source>
</evidence>
<evidence type="ECO:0000256" key="1">
    <source>
        <dbReference type="SAM" id="MobiDB-lite"/>
    </source>
</evidence>
<keyword evidence="2" id="KW-0472">Membrane</keyword>
<evidence type="ECO:0000313" key="3">
    <source>
        <dbReference type="EMBL" id="KAK9820388.1"/>
    </source>
</evidence>
<evidence type="ECO:0000256" key="2">
    <source>
        <dbReference type="SAM" id="Phobius"/>
    </source>
</evidence>
<sequence>MASYRRRLIKFAEMVGFALPLGIFGGFELVLAVILLLPHPFSLPGVYLARATRSEVGRTVLSTVSAFLLLLLLSPVYESLQLHRSEPVAGEGFAHVAERRGSEAETNLSALLIGGTLVSMYVLRGFGLALGDVADLKLQLAGLDDGRHSRGTGAASDPTLTANPDGSLLNKAAAVGSAVVSQLVPEKKEE</sequence>
<feature type="region of interest" description="Disordered" evidence="1">
    <location>
        <begin position="147"/>
        <end position="166"/>
    </location>
</feature>
<proteinExistence type="predicted"/>
<evidence type="ECO:0008006" key="5">
    <source>
        <dbReference type="Google" id="ProtNLM"/>
    </source>
</evidence>
<accession>A0AAW1QFY7</accession>
<gene>
    <name evidence="3" type="ORF">WJX72_009821</name>
</gene>
<keyword evidence="4" id="KW-1185">Reference proteome</keyword>